<protein>
    <submittedName>
        <fullName evidence="1">Uncharacterized protein</fullName>
    </submittedName>
</protein>
<evidence type="ECO:0000313" key="2">
    <source>
        <dbReference type="Proteomes" id="UP000543579"/>
    </source>
</evidence>
<name>A0A7W5CIE9_9MICO</name>
<proteinExistence type="predicted"/>
<organism evidence="1 2">
    <name type="scientific">Microbacterium proteolyticum</name>
    <dbReference type="NCBI Taxonomy" id="1572644"/>
    <lineage>
        <taxon>Bacteria</taxon>
        <taxon>Bacillati</taxon>
        <taxon>Actinomycetota</taxon>
        <taxon>Actinomycetes</taxon>
        <taxon>Micrococcales</taxon>
        <taxon>Microbacteriaceae</taxon>
        <taxon>Microbacterium</taxon>
    </lineage>
</organism>
<accession>A0A7W5CIE9</accession>
<gene>
    <name evidence="1" type="ORF">FHS07_001528</name>
</gene>
<dbReference type="AlphaFoldDB" id="A0A7W5CIE9"/>
<comment type="caution">
    <text evidence="1">The sequence shown here is derived from an EMBL/GenBank/DDBJ whole genome shotgun (WGS) entry which is preliminary data.</text>
</comment>
<reference evidence="1 2" key="1">
    <citation type="submission" date="2020-08" db="EMBL/GenBank/DDBJ databases">
        <title>Genomic Encyclopedia of Type Strains, Phase III (KMG-III): the genomes of soil and plant-associated and newly described type strains.</title>
        <authorList>
            <person name="Whitman W."/>
        </authorList>
    </citation>
    <scope>NUCLEOTIDE SEQUENCE [LARGE SCALE GENOMIC DNA]</scope>
    <source>
        <strain evidence="1 2">CECT 8356</strain>
    </source>
</reference>
<dbReference type="RefSeq" id="WP_183419222.1">
    <property type="nucleotide sequence ID" value="NZ_JACHXY010000001.1"/>
</dbReference>
<dbReference type="EMBL" id="JACHXY010000001">
    <property type="protein sequence ID" value="MBB3157844.1"/>
    <property type="molecule type" value="Genomic_DNA"/>
</dbReference>
<dbReference type="Proteomes" id="UP000543579">
    <property type="component" value="Unassembled WGS sequence"/>
</dbReference>
<evidence type="ECO:0000313" key="1">
    <source>
        <dbReference type="EMBL" id="MBB3157844.1"/>
    </source>
</evidence>
<sequence length="129" mass="14153">MVTLLLDSTQLEVVLSSTERAMSFRKSNIVVPREHIERVQLTDDAWTWLRGVPNPGINLPVAVGMGTWKSAGGNDFVIIRGRKPSVVVDLTGHDEFERLVLTTKHGVALLQALRLDVASEPENVADIVA</sequence>